<gene>
    <name evidence="1" type="ORF">AW09_001027</name>
</gene>
<dbReference type="Proteomes" id="UP000020077">
    <property type="component" value="Unassembled WGS sequence"/>
</dbReference>
<comment type="caution">
    <text evidence="1">The sequence shown here is derived from an EMBL/GenBank/DDBJ whole genome shotgun (WGS) entry which is preliminary data.</text>
</comment>
<dbReference type="EMBL" id="JDVG02000177">
    <property type="protein sequence ID" value="KFB73715.1"/>
    <property type="molecule type" value="Genomic_DNA"/>
</dbReference>
<evidence type="ECO:0000313" key="1">
    <source>
        <dbReference type="EMBL" id="KFB73715.1"/>
    </source>
</evidence>
<proteinExistence type="predicted"/>
<name>A0A080M048_9PROT</name>
<evidence type="ECO:0000313" key="2">
    <source>
        <dbReference type="Proteomes" id="UP000020077"/>
    </source>
</evidence>
<sequence length="287" mass="31758">MVFDVTGSQYLRLFALEFVKQHRWCLAQRIDQYVEAATVSHADDDLVHPTGAGDTNQFIHGHDRGFPTFEREAFLPDITGVQVAFERFGGSQTFEHPPSLLGGIVRLRMDALEAILNPALLGHRTDVHVLDADRSAIGRLECVVDLAKGGVVRCSLERAGIEHRIQVRIGKTVVGGIELRHLWTLRALQGVQVGPAITNETIRGDHLENADLFPVVYRCDCSGAIAPFSRQFGKGIDHRQMRYIAGNVTRQLRQLVEILAPLLGDRAGIVEIVFVQLLDKGCIAAKE</sequence>
<organism evidence="1 2">
    <name type="scientific">Candidatus Accumulibacter phosphatis</name>
    <dbReference type="NCBI Taxonomy" id="327160"/>
    <lineage>
        <taxon>Bacteria</taxon>
        <taxon>Pseudomonadati</taxon>
        <taxon>Pseudomonadota</taxon>
        <taxon>Betaproteobacteria</taxon>
        <taxon>Candidatus Accumulibacter</taxon>
    </lineage>
</organism>
<dbReference type="AntiFam" id="ANF00134">
    <property type="entry name" value="Shadow ORF (opposite odhA)"/>
</dbReference>
<dbReference type="AlphaFoldDB" id="A0A080M048"/>
<accession>A0A080M048</accession>
<protein>
    <submittedName>
        <fullName evidence="1">Uncharacterized protein</fullName>
    </submittedName>
</protein>
<reference evidence="1 2" key="1">
    <citation type="submission" date="2014-02" db="EMBL/GenBank/DDBJ databases">
        <title>Expanding our view of genomic diversity in Candidatus Accumulibacter clades.</title>
        <authorList>
            <person name="Skennerton C.T."/>
            <person name="Barr J.J."/>
            <person name="Slater F.R."/>
            <person name="Bond P.L."/>
            <person name="Tyson G.W."/>
        </authorList>
    </citation>
    <scope>NUCLEOTIDE SEQUENCE [LARGE SCALE GENOMIC DNA]</scope>
    <source>
        <strain evidence="2">BA-91</strain>
    </source>
</reference>